<evidence type="ECO:0000313" key="2">
    <source>
        <dbReference type="EMBL" id="CAH2294523.1"/>
    </source>
</evidence>
<feature type="region of interest" description="Disordered" evidence="1">
    <location>
        <begin position="1"/>
        <end position="88"/>
    </location>
</feature>
<gene>
    <name evidence="2" type="ORF">PECUL_23A021756</name>
</gene>
<dbReference type="Proteomes" id="UP001295444">
    <property type="component" value="Chromosome 05"/>
</dbReference>
<feature type="compositionally biased region" description="Polar residues" evidence="1">
    <location>
        <begin position="70"/>
        <end position="85"/>
    </location>
</feature>
<evidence type="ECO:0000256" key="1">
    <source>
        <dbReference type="SAM" id="MobiDB-lite"/>
    </source>
</evidence>
<feature type="compositionally biased region" description="Polar residues" evidence="1">
    <location>
        <begin position="1"/>
        <end position="11"/>
    </location>
</feature>
<sequence>MGSSYMDSNALKNRDTTTRVANNQDYRTDITLVHTPIPILTPGKPGNRYGWLGPTGGGEGGRTGPSRPTQRPSSTRKPPSHTPHQTLVPVSLSSNAVVRASKMAALIKPENRD</sequence>
<dbReference type="EMBL" id="OW240916">
    <property type="protein sequence ID" value="CAH2294523.1"/>
    <property type="molecule type" value="Genomic_DNA"/>
</dbReference>
<keyword evidence="3" id="KW-1185">Reference proteome</keyword>
<feature type="compositionally biased region" description="Gly residues" evidence="1">
    <location>
        <begin position="53"/>
        <end position="63"/>
    </location>
</feature>
<organism evidence="2 3">
    <name type="scientific">Pelobates cultripes</name>
    <name type="common">Western spadefoot toad</name>
    <dbReference type="NCBI Taxonomy" id="61616"/>
    <lineage>
        <taxon>Eukaryota</taxon>
        <taxon>Metazoa</taxon>
        <taxon>Chordata</taxon>
        <taxon>Craniata</taxon>
        <taxon>Vertebrata</taxon>
        <taxon>Euteleostomi</taxon>
        <taxon>Amphibia</taxon>
        <taxon>Batrachia</taxon>
        <taxon>Anura</taxon>
        <taxon>Pelobatoidea</taxon>
        <taxon>Pelobatidae</taxon>
        <taxon>Pelobates</taxon>
    </lineage>
</organism>
<proteinExistence type="predicted"/>
<accession>A0AAD1SAA7</accession>
<dbReference type="AlphaFoldDB" id="A0AAD1SAA7"/>
<name>A0AAD1SAA7_PELCU</name>
<evidence type="ECO:0000313" key="3">
    <source>
        <dbReference type="Proteomes" id="UP001295444"/>
    </source>
</evidence>
<protein>
    <submittedName>
        <fullName evidence="2">Uncharacterized protein</fullName>
    </submittedName>
</protein>
<reference evidence="2" key="1">
    <citation type="submission" date="2022-03" db="EMBL/GenBank/DDBJ databases">
        <authorList>
            <person name="Alioto T."/>
            <person name="Alioto T."/>
            <person name="Gomez Garrido J."/>
        </authorList>
    </citation>
    <scope>NUCLEOTIDE SEQUENCE</scope>
</reference>